<reference evidence="2" key="1">
    <citation type="submission" date="2016-01" db="EMBL/GenBank/DDBJ databases">
        <title>Draft genome of Chromobacterium sp. F49.</title>
        <authorList>
            <person name="Hong K.W."/>
        </authorList>
    </citation>
    <scope>NUCLEOTIDE SEQUENCE [LARGE SCALE GENOMIC DNA]</scope>
    <source>
        <strain evidence="2">P7IIIA</strain>
    </source>
</reference>
<comment type="caution">
    <text evidence="1">The sequence shown here is derived from an EMBL/GenBank/DDBJ whole genome shotgun (WGS) entry which is preliminary data.</text>
</comment>
<dbReference type="EMBL" id="LRFC01000006">
    <property type="protein sequence ID" value="KZE67947.1"/>
    <property type="molecule type" value="Genomic_DNA"/>
</dbReference>
<evidence type="ECO:0000313" key="2">
    <source>
        <dbReference type="Proteomes" id="UP000076567"/>
    </source>
</evidence>
<proteinExistence type="predicted"/>
<gene>
    <name evidence="1" type="ORF">AWM68_17395</name>
</gene>
<sequence>MYYQNHEVMGTDKPIYKEQPEGFFTHEELLISDEDIKQFEHAAFQQVTINGKPLFQMLFFKKNSAIYHHTKPATVTPIRKDN</sequence>
<keyword evidence="2" id="KW-1185">Reference proteome</keyword>
<organism evidence="1 2">
    <name type="scientific">Fictibacillus phosphorivorans</name>
    <dbReference type="NCBI Taxonomy" id="1221500"/>
    <lineage>
        <taxon>Bacteria</taxon>
        <taxon>Bacillati</taxon>
        <taxon>Bacillota</taxon>
        <taxon>Bacilli</taxon>
        <taxon>Bacillales</taxon>
        <taxon>Fictibacillaceae</taxon>
        <taxon>Fictibacillus</taxon>
    </lineage>
</organism>
<accession>A0A163S1A3</accession>
<dbReference type="Proteomes" id="UP000076567">
    <property type="component" value="Unassembled WGS sequence"/>
</dbReference>
<evidence type="ECO:0000313" key="1">
    <source>
        <dbReference type="EMBL" id="KZE67947.1"/>
    </source>
</evidence>
<name>A0A163S1A3_9BACL</name>
<protein>
    <submittedName>
        <fullName evidence="1">Uncharacterized protein</fullName>
    </submittedName>
</protein>
<dbReference type="AlphaFoldDB" id="A0A163S1A3"/>